<dbReference type="PROSITE" id="PS50222">
    <property type="entry name" value="EF_HAND_2"/>
    <property type="match status" value="1"/>
</dbReference>
<keyword evidence="1" id="KW-0106">Calcium</keyword>
<feature type="compositionally biased region" description="Polar residues" evidence="3">
    <location>
        <begin position="599"/>
        <end position="608"/>
    </location>
</feature>
<feature type="compositionally biased region" description="Basic residues" evidence="3">
    <location>
        <begin position="1070"/>
        <end position="1079"/>
    </location>
</feature>
<dbReference type="SMART" id="SM00054">
    <property type="entry name" value="EFh"/>
    <property type="match status" value="1"/>
</dbReference>
<evidence type="ECO:0000256" key="3">
    <source>
        <dbReference type="SAM" id="MobiDB-lite"/>
    </source>
</evidence>
<gene>
    <name evidence="6" type="ORF">TeGR_g3192</name>
</gene>
<dbReference type="Gene3D" id="1.10.510.10">
    <property type="entry name" value="Transferase(Phosphotransferase) domain 1"/>
    <property type="match status" value="1"/>
</dbReference>
<dbReference type="InterPro" id="IPR011009">
    <property type="entry name" value="Kinase-like_dom_sf"/>
</dbReference>
<accession>A0ABQ6MZK0</accession>
<dbReference type="PANTHER" id="PTHR44167:SF18">
    <property type="entry name" value="PROTEIN KINASE DOMAIN-CONTAINING PROTEIN"/>
    <property type="match status" value="1"/>
</dbReference>
<evidence type="ECO:0000256" key="2">
    <source>
        <dbReference type="ARBA" id="ARBA00024334"/>
    </source>
</evidence>
<dbReference type="InterPro" id="IPR002048">
    <property type="entry name" value="EF_hand_dom"/>
</dbReference>
<feature type="region of interest" description="Disordered" evidence="3">
    <location>
        <begin position="668"/>
        <end position="696"/>
    </location>
</feature>
<evidence type="ECO:0000313" key="7">
    <source>
        <dbReference type="Proteomes" id="UP001165060"/>
    </source>
</evidence>
<dbReference type="SUPFAM" id="SSF47473">
    <property type="entry name" value="EF-hand"/>
    <property type="match status" value="1"/>
</dbReference>
<dbReference type="InterPro" id="IPR000719">
    <property type="entry name" value="Prot_kinase_dom"/>
</dbReference>
<feature type="domain" description="EF-hand" evidence="5">
    <location>
        <begin position="88"/>
        <end position="123"/>
    </location>
</feature>
<dbReference type="Proteomes" id="UP001165060">
    <property type="component" value="Unassembled WGS sequence"/>
</dbReference>
<feature type="region of interest" description="Disordered" evidence="3">
    <location>
        <begin position="599"/>
        <end position="619"/>
    </location>
</feature>
<feature type="compositionally biased region" description="Basic and acidic residues" evidence="3">
    <location>
        <begin position="1027"/>
        <end position="1038"/>
    </location>
</feature>
<organism evidence="6 7">
    <name type="scientific">Tetraparma gracilis</name>
    <dbReference type="NCBI Taxonomy" id="2962635"/>
    <lineage>
        <taxon>Eukaryota</taxon>
        <taxon>Sar</taxon>
        <taxon>Stramenopiles</taxon>
        <taxon>Ochrophyta</taxon>
        <taxon>Bolidophyceae</taxon>
        <taxon>Parmales</taxon>
        <taxon>Triparmaceae</taxon>
        <taxon>Tetraparma</taxon>
    </lineage>
</organism>
<evidence type="ECO:0000313" key="6">
    <source>
        <dbReference type="EMBL" id="GMI37067.1"/>
    </source>
</evidence>
<dbReference type="EMBL" id="BRYB01001956">
    <property type="protein sequence ID" value="GMI37067.1"/>
    <property type="molecule type" value="Genomic_DNA"/>
</dbReference>
<dbReference type="SMART" id="SM00220">
    <property type="entry name" value="S_TKc"/>
    <property type="match status" value="1"/>
</dbReference>
<evidence type="ECO:0000259" key="4">
    <source>
        <dbReference type="PROSITE" id="PS50011"/>
    </source>
</evidence>
<feature type="compositionally biased region" description="Basic and acidic residues" evidence="3">
    <location>
        <begin position="994"/>
        <end position="1017"/>
    </location>
</feature>
<dbReference type="PROSITE" id="PS00018">
    <property type="entry name" value="EF_HAND_1"/>
    <property type="match status" value="1"/>
</dbReference>
<dbReference type="Gene3D" id="1.10.238.10">
    <property type="entry name" value="EF-hand"/>
    <property type="match status" value="1"/>
</dbReference>
<evidence type="ECO:0008006" key="8">
    <source>
        <dbReference type="Google" id="ProtNLM"/>
    </source>
</evidence>
<protein>
    <recommendedName>
        <fullName evidence="8">Calmodulin</fullName>
    </recommendedName>
</protein>
<dbReference type="InterPro" id="IPR018247">
    <property type="entry name" value="EF_Hand_1_Ca_BS"/>
</dbReference>
<dbReference type="SUPFAM" id="SSF56112">
    <property type="entry name" value="Protein kinase-like (PK-like)"/>
    <property type="match status" value="1"/>
</dbReference>
<feature type="region of interest" description="Disordered" evidence="3">
    <location>
        <begin position="994"/>
        <end position="1079"/>
    </location>
</feature>
<dbReference type="PANTHER" id="PTHR44167">
    <property type="entry name" value="OVARIAN-SPECIFIC SERINE/THREONINE-PROTEIN KINASE LOK-RELATED"/>
    <property type="match status" value="1"/>
</dbReference>
<feature type="domain" description="Protein kinase" evidence="4">
    <location>
        <begin position="1"/>
        <end position="355"/>
    </location>
</feature>
<dbReference type="CDD" id="cd00051">
    <property type="entry name" value="EFh"/>
    <property type="match status" value="1"/>
</dbReference>
<feature type="compositionally biased region" description="Basic and acidic residues" evidence="3">
    <location>
        <begin position="1055"/>
        <end position="1064"/>
    </location>
</feature>
<keyword evidence="7" id="KW-1185">Reference proteome</keyword>
<proteinExistence type="inferred from homology"/>
<evidence type="ECO:0000256" key="1">
    <source>
        <dbReference type="ARBA" id="ARBA00022837"/>
    </source>
</evidence>
<dbReference type="Pfam" id="PF00069">
    <property type="entry name" value="Pkinase"/>
    <property type="match status" value="2"/>
</dbReference>
<reference evidence="6 7" key="1">
    <citation type="journal article" date="2023" name="Commun. Biol.">
        <title>Genome analysis of Parmales, the sister group of diatoms, reveals the evolutionary specialization of diatoms from phago-mixotrophs to photoautotrophs.</title>
        <authorList>
            <person name="Ban H."/>
            <person name="Sato S."/>
            <person name="Yoshikawa S."/>
            <person name="Yamada K."/>
            <person name="Nakamura Y."/>
            <person name="Ichinomiya M."/>
            <person name="Sato N."/>
            <person name="Blanc-Mathieu R."/>
            <person name="Endo H."/>
            <person name="Kuwata A."/>
            <person name="Ogata H."/>
        </authorList>
    </citation>
    <scope>NUCLEOTIDE SEQUENCE [LARGE SCALE GENOMIC DNA]</scope>
</reference>
<comment type="similarity">
    <text evidence="2">Belongs to the protein kinase superfamily. Ser/Thr protein kinase family. CDPK subfamily.</text>
</comment>
<dbReference type="InterPro" id="IPR011992">
    <property type="entry name" value="EF-hand-dom_pair"/>
</dbReference>
<evidence type="ECO:0000259" key="5">
    <source>
        <dbReference type="PROSITE" id="PS50222"/>
    </source>
</evidence>
<comment type="caution">
    <text evidence="6">The sequence shown here is derived from an EMBL/GenBank/DDBJ whole genome shotgun (WGS) entry which is preliminary data.</text>
</comment>
<feature type="compositionally biased region" description="Gly residues" evidence="3">
    <location>
        <begin position="672"/>
        <end position="683"/>
    </location>
</feature>
<sequence>MGAGASTTVDEDVESVPATASNIAAAAALPADASDLEELGAANATCVVVNAEDFYASEDYKQAFAKFNKPAISKAEFSTAVASFGINWTRDEFERQFARIDADGTGTVDEAEFIEFCKSVLDNGGNRKSERPSTAEIGVLMKQVTEAVDHLHEKNLMHGDIKMNNVVRQNNRLRMIDFDAAADLGDDKSLAGSKFSSGVLPPEMFVPLNSTELAAHTDYWANADSELRKKVAARNAEGKSFAVKTFAVKEDDSPRDLDALPFHTIAASKSLDVWSLGCMLFHMCASMSLFPVNRDDDMAYPQGLQDAARWTIDDMQGSLAQHIEDPAAADLLGHMLHPEPSQRWTTTKILDHIFFNPERRVDEGEVGKLLVEMKQNQLDMIAKIEGVQATQDELVAGQAQIIKMGVATQDLVKKSTSKLCKAVFEATEVSTPTRFVILPYELPSPTEEMSEEQQQSMLVKAESWVGTVTNLVDEGQGAIQDPASYATNFLTGAFKSKMAKVKEKLVDEHLYLYLVDEYSNEPVYDKAGVYPIKIETKSELVDKYMPMMRVGLQAAAVANGAASLANMFCPMVPRTLVKKSLLGKANSFVNSLDKPSNVADSASVQASVESGDGGGKAKRGGDLRDFEIFLDKHDTKQVYAGLRRVCNEENGEAIWVTEASVQAMEVEPGASAGEGGGETGGWKSGNAFETSGSSHAMDIEARRMSVKARAESLNAKTDEVQATALKLLEGQTTILKMSADTMSLVKKSTSTVCKAIFEATKVSTPTRFVILPYELPKPGSELGEEEKASMLGQVDEWVGTVTSMVEEGQGAVADPASYARCFLGAAFKSKVAEVKSSLVDKTLYLYLVDELTGKPMYDANGVYPIKIETKSDLVDQYMPMMQVGLQAAAVANGAASLVNVFCPFVPSALVPKSIMSKAQGFVDDLDKPSTVADFGSVQAQVDGDGGGEAKRGGELRDFEKFLEKHDEKRGYAGLRRVCDEESGDAIWVAEENVEKMQGEGGSDGRKGKGTSAEKLREQVAAAAMPPVEEKPPPVKEMDPPVEETPPSVKETPPPVEEKPAEEKLQPVNEKKKKKGFFGW</sequence>
<dbReference type="PROSITE" id="PS50011">
    <property type="entry name" value="PROTEIN_KINASE_DOM"/>
    <property type="match status" value="1"/>
</dbReference>
<name>A0ABQ6MZK0_9STRA</name>